<feature type="region of interest" description="Disordered" evidence="2">
    <location>
        <begin position="974"/>
        <end position="994"/>
    </location>
</feature>
<dbReference type="GO" id="GO:0023052">
    <property type="term" value="P:signaling"/>
    <property type="evidence" value="ECO:0007669"/>
    <property type="project" value="InterPro"/>
</dbReference>
<dbReference type="Pfam" id="PF03359">
    <property type="entry name" value="GKAP"/>
    <property type="match status" value="1"/>
</dbReference>
<feature type="compositionally biased region" description="Basic and acidic residues" evidence="2">
    <location>
        <begin position="923"/>
        <end position="938"/>
    </location>
</feature>
<evidence type="ECO:0000313" key="4">
    <source>
        <dbReference type="Proteomes" id="UP001152888"/>
    </source>
</evidence>
<feature type="compositionally biased region" description="Polar residues" evidence="2">
    <location>
        <begin position="550"/>
        <end position="560"/>
    </location>
</feature>
<dbReference type="GO" id="GO:0051642">
    <property type="term" value="P:centrosome localization"/>
    <property type="evidence" value="ECO:0007669"/>
    <property type="project" value="TreeGrafter"/>
</dbReference>
<evidence type="ECO:0000256" key="1">
    <source>
        <dbReference type="ARBA" id="ARBA00008839"/>
    </source>
</evidence>
<comment type="similarity">
    <text evidence="1">Belongs to the SAPAP family.</text>
</comment>
<feature type="compositionally biased region" description="Basic and acidic residues" evidence="2">
    <location>
        <begin position="631"/>
        <end position="640"/>
    </location>
</feature>
<feature type="compositionally biased region" description="Basic and acidic residues" evidence="2">
    <location>
        <begin position="368"/>
        <end position="377"/>
    </location>
</feature>
<dbReference type="PANTHER" id="PTHR12353:SF1">
    <property type="entry name" value="DISKS LARGE-ASSOCIATED PROTEIN 5"/>
    <property type="match status" value="1"/>
</dbReference>
<dbReference type="PANTHER" id="PTHR12353">
    <property type="entry name" value="DISKS LARGE-ASSOCIATED PROTEIN DAP SAP90/PSD-95-ASSOCIATED PROTEIN"/>
    <property type="match status" value="1"/>
</dbReference>
<feature type="compositionally biased region" description="Basic and acidic residues" evidence="2">
    <location>
        <begin position="577"/>
        <end position="599"/>
    </location>
</feature>
<protein>
    <recommendedName>
        <fullName evidence="5">Disks large-associated protein 5</fullName>
    </recommendedName>
</protein>
<proteinExistence type="inferred from homology"/>
<dbReference type="AlphaFoldDB" id="A0A9P0LR71"/>
<dbReference type="InterPro" id="IPR005026">
    <property type="entry name" value="SAPAP"/>
</dbReference>
<feature type="compositionally biased region" description="Polar residues" evidence="2">
    <location>
        <begin position="871"/>
        <end position="892"/>
    </location>
</feature>
<feature type="compositionally biased region" description="Basic and acidic residues" evidence="2">
    <location>
        <begin position="229"/>
        <end position="249"/>
    </location>
</feature>
<evidence type="ECO:0000256" key="2">
    <source>
        <dbReference type="SAM" id="MobiDB-lite"/>
    </source>
</evidence>
<comment type="caution">
    <text evidence="3">The sequence shown here is derived from an EMBL/GenBank/DDBJ whole genome shotgun (WGS) entry which is preliminary data.</text>
</comment>
<dbReference type="EMBL" id="CAKOFQ010007380">
    <property type="protein sequence ID" value="CAH1999809.1"/>
    <property type="molecule type" value="Genomic_DNA"/>
</dbReference>
<feature type="compositionally biased region" description="Polar residues" evidence="2">
    <location>
        <begin position="1167"/>
        <end position="1179"/>
    </location>
</feature>
<dbReference type="GO" id="GO:0007059">
    <property type="term" value="P:chromosome segregation"/>
    <property type="evidence" value="ECO:0007669"/>
    <property type="project" value="TreeGrafter"/>
</dbReference>
<dbReference type="GO" id="GO:0007346">
    <property type="term" value="P:regulation of mitotic cell cycle"/>
    <property type="evidence" value="ECO:0007669"/>
    <property type="project" value="TreeGrafter"/>
</dbReference>
<sequence>MACRKRFLFYVSKIVRYSLGGCCQAVWTFHFQSVGFKANIQKMDLSEYIKQKTTQDLYKAAASKEYHPTSVKDRIEQIKNDRRQTRDTLLSSYRNLRNMSPITPTPTKNIEQSKVLIKKATNNNMREKLAKWRAEKERIKLEAKKKMKPVFKVSHVPDKIELPLEPYSKLLAPLNHQFVPPKNIIPIEFAKSSGLSKPVEKKVIEKYERSDNKIKTTTSSNARNKPKEKKPTSLDKRNLNENKSTKTTDKNPPSCVKKKLNENKTSKTLSISKPVIKNDNKKIMPQLMKKVNSSQPSGQKITNFVSDKVNKAKLNASKRLQSLNQKKKTTVKKNVSIKGNDITSSGINDVDSHVSPNKKATVSGIQKQGDEENREPLNYKGYEPNNCFKSEYESDSEPSTPEKGRRNVRFGSQIGSSNDVFVSPTRLRHHSGILRIQSEDNVLSGPSQTKPWREDAILYNDDEVCVKSPAVRRLRESFKSSDSQSTPGISDFYASTDSASSFQYVTKRKLHRSSTKISDADILDFKPSVPEETSDDTTRKSLETRKGSRLTVQNSVTSNLDVLDPKTPISPSPVELDSLKRRSSTKKDREQRQSREGIAKRYQSSSSSGINDVDSHVSPNKTATVSGIQKQGDEENREPLNYKGSENEYAGESPTPAKGRRNVRFGSQRGSSNDDVFVSPTRLRHHSGILRIQSEGNVVLSGPSQTKKYKTTPYRSRRQDVILFSDDEVCVKSPAAETKSKLRRSSTKILESEPEETSVVTTRKSLNKWKSSEISGIVAMRKSINTPTRKGRTSTVQNSVSVTVLDPKTPISSEDFDSPSLKMSLRSRLRTLANPSTQRVRSESESSQDSKSSKTAPSSAKRRSLRASINKRPTSSIEGASHPDSNTLESLTLENRKTLNRMLDKYLQNMSPKNEVNSNSGESQKEVEPVPKTPDAKKAFSPSSDTVTPEQKGKRESVYLSPFVTISRGKSSARKEFHIRSSTGGTLPGAEATTSPKAGAQYFKNLLNEEIRKIEEKCDEWNKCKETGIPEEAVNMIDVAVGQSKLLVAKKFNQFRRLIERCQSGDEERGTVTCQDLHGFWDMVFLQVEDVEKRFNNLKRLKENNWQEVITVNKVVKAKKERKTKAQATSKIKEMIAAARKRTKKSQNPSSNDLPTISIEGVKDVASQKSTPRKSLTQPSGSSRRSLRASLLTNQLQQKRRNSSPGLAIMNLSQSIKLNDGLTPGRSILKSRSSKSEKRITKTVLFKEDLHEERRFDAD</sequence>
<gene>
    <name evidence="3" type="ORF">ACAOBT_LOCUS25182</name>
</gene>
<organism evidence="3 4">
    <name type="scientific">Acanthoscelides obtectus</name>
    <name type="common">Bean weevil</name>
    <name type="synonym">Bruchus obtectus</name>
    <dbReference type="NCBI Taxonomy" id="200917"/>
    <lineage>
        <taxon>Eukaryota</taxon>
        <taxon>Metazoa</taxon>
        <taxon>Ecdysozoa</taxon>
        <taxon>Arthropoda</taxon>
        <taxon>Hexapoda</taxon>
        <taxon>Insecta</taxon>
        <taxon>Pterygota</taxon>
        <taxon>Neoptera</taxon>
        <taxon>Endopterygota</taxon>
        <taxon>Coleoptera</taxon>
        <taxon>Polyphaga</taxon>
        <taxon>Cucujiformia</taxon>
        <taxon>Chrysomeloidea</taxon>
        <taxon>Chrysomelidae</taxon>
        <taxon>Bruchinae</taxon>
        <taxon>Bruchini</taxon>
        <taxon>Acanthoscelides</taxon>
    </lineage>
</organism>
<keyword evidence="4" id="KW-1185">Reference proteome</keyword>
<feature type="compositionally biased region" description="Low complexity" evidence="2">
    <location>
        <begin position="845"/>
        <end position="859"/>
    </location>
</feature>
<feature type="compositionally biased region" description="Polar residues" evidence="2">
    <location>
        <begin position="354"/>
        <end position="366"/>
    </location>
</feature>
<dbReference type="GO" id="GO:0005634">
    <property type="term" value="C:nucleus"/>
    <property type="evidence" value="ECO:0007669"/>
    <property type="project" value="TreeGrafter"/>
</dbReference>
<name>A0A9P0LR71_ACAOB</name>
<dbReference type="GO" id="GO:0051382">
    <property type="term" value="P:kinetochore assembly"/>
    <property type="evidence" value="ECO:0007669"/>
    <property type="project" value="TreeGrafter"/>
</dbReference>
<evidence type="ECO:0000313" key="3">
    <source>
        <dbReference type="EMBL" id="CAH1999809.1"/>
    </source>
</evidence>
<feature type="region of interest" description="Disordered" evidence="2">
    <location>
        <begin position="340"/>
        <end position="411"/>
    </location>
</feature>
<dbReference type="GO" id="GO:0031616">
    <property type="term" value="C:spindle pole centrosome"/>
    <property type="evidence" value="ECO:0007669"/>
    <property type="project" value="TreeGrafter"/>
</dbReference>
<dbReference type="Proteomes" id="UP001152888">
    <property type="component" value="Unassembled WGS sequence"/>
</dbReference>
<feature type="region of interest" description="Disordered" evidence="2">
    <location>
        <begin position="1139"/>
        <end position="1188"/>
    </location>
</feature>
<evidence type="ECO:0008006" key="5">
    <source>
        <dbReference type="Google" id="ProtNLM"/>
    </source>
</evidence>
<reference evidence="3" key="1">
    <citation type="submission" date="2022-03" db="EMBL/GenBank/DDBJ databases">
        <authorList>
            <person name="Sayadi A."/>
        </authorList>
    </citation>
    <scope>NUCLEOTIDE SEQUENCE</scope>
</reference>
<feature type="compositionally biased region" description="Polar residues" evidence="2">
    <location>
        <begin position="1146"/>
        <end position="1155"/>
    </location>
</feature>
<dbReference type="GO" id="GO:0005737">
    <property type="term" value="C:cytoplasm"/>
    <property type="evidence" value="ECO:0007669"/>
    <property type="project" value="TreeGrafter"/>
</dbReference>
<feature type="compositionally biased region" description="Basic and acidic residues" evidence="2">
    <location>
        <begin position="536"/>
        <end position="546"/>
    </location>
</feature>
<feature type="compositionally biased region" description="Polar residues" evidence="2">
    <location>
        <begin position="617"/>
        <end position="629"/>
    </location>
</feature>
<feature type="region of interest" description="Disordered" evidence="2">
    <location>
        <begin position="210"/>
        <end position="269"/>
    </location>
</feature>
<feature type="region of interest" description="Disordered" evidence="2">
    <location>
        <begin position="526"/>
        <end position="678"/>
    </location>
</feature>
<feature type="compositionally biased region" description="Polar residues" evidence="2">
    <location>
        <begin position="911"/>
        <end position="922"/>
    </location>
</feature>
<dbReference type="OrthoDB" id="10023951at2759"/>
<dbReference type="GO" id="GO:0007052">
    <property type="term" value="P:mitotic spindle organization"/>
    <property type="evidence" value="ECO:0007669"/>
    <property type="project" value="TreeGrafter"/>
</dbReference>
<feature type="region of interest" description="Disordered" evidence="2">
    <location>
        <begin position="782"/>
        <end position="801"/>
    </location>
</feature>
<feature type="region of interest" description="Disordered" evidence="2">
    <location>
        <begin position="829"/>
        <end position="892"/>
    </location>
</feature>
<dbReference type="GO" id="GO:0008017">
    <property type="term" value="F:microtubule binding"/>
    <property type="evidence" value="ECO:0007669"/>
    <property type="project" value="TreeGrafter"/>
</dbReference>
<accession>A0A9P0LR71</accession>
<feature type="region of interest" description="Disordered" evidence="2">
    <location>
        <begin position="911"/>
        <end position="955"/>
    </location>
</feature>